<evidence type="ECO:0000256" key="3">
    <source>
        <dbReference type="ARBA" id="ARBA00022649"/>
    </source>
</evidence>
<comment type="function">
    <text evidence="4">Antitoxin component of a type II toxin-antitoxin (TA) system. Neutralizes the effect of toxin ParE.</text>
</comment>
<organism evidence="6 7">
    <name type="scientific">Buttiauxella noackiae ATCC 51607</name>
    <dbReference type="NCBI Taxonomy" id="1354255"/>
    <lineage>
        <taxon>Bacteria</taxon>
        <taxon>Pseudomonadati</taxon>
        <taxon>Pseudomonadota</taxon>
        <taxon>Gammaproteobacteria</taxon>
        <taxon>Enterobacterales</taxon>
        <taxon>Enterobacteriaceae</taxon>
        <taxon>Buttiauxella</taxon>
    </lineage>
</organism>
<feature type="coiled-coil region" evidence="5">
    <location>
        <begin position="33"/>
        <end position="60"/>
    </location>
</feature>
<sequence>MPRTTSITIGDQLDAFVNRMIDDGRYGSTSEVVRSALRLLEQKESQLAALRQAITDGEESGESALTLRDIAAKKKRERNV</sequence>
<evidence type="ECO:0000256" key="5">
    <source>
        <dbReference type="SAM" id="Coils"/>
    </source>
</evidence>
<gene>
    <name evidence="6" type="ORF">M979_3438</name>
</gene>
<dbReference type="RefSeq" id="WP_064555816.1">
    <property type="nucleotide sequence ID" value="NZ_LXEO01000051.1"/>
</dbReference>
<dbReference type="PANTHER" id="PTHR36582:SF2">
    <property type="entry name" value="ANTITOXIN PARD"/>
    <property type="match status" value="1"/>
</dbReference>
<protein>
    <recommendedName>
        <fullName evidence="2">Antitoxin ParD</fullName>
    </recommendedName>
</protein>
<dbReference type="InterPro" id="IPR038296">
    <property type="entry name" value="ParD_sf"/>
</dbReference>
<evidence type="ECO:0000256" key="4">
    <source>
        <dbReference type="ARBA" id="ARBA00037106"/>
    </source>
</evidence>
<dbReference type="PANTHER" id="PTHR36582">
    <property type="entry name" value="ANTITOXIN PARD"/>
    <property type="match status" value="1"/>
</dbReference>
<comment type="similarity">
    <text evidence="1">Belongs to the ParD antitoxin family.</text>
</comment>
<keyword evidence="5" id="KW-0175">Coiled coil</keyword>
<evidence type="ECO:0000313" key="7">
    <source>
        <dbReference type="Proteomes" id="UP000078286"/>
    </source>
</evidence>
<dbReference type="CDD" id="cd22231">
    <property type="entry name" value="RHH_NikR_HicB-like"/>
    <property type="match status" value="1"/>
</dbReference>
<dbReference type="GO" id="GO:0006355">
    <property type="term" value="P:regulation of DNA-templated transcription"/>
    <property type="evidence" value="ECO:0007669"/>
    <property type="project" value="InterPro"/>
</dbReference>
<dbReference type="PATRIC" id="fig|1354255.3.peg.3547"/>
<reference evidence="6 7" key="1">
    <citation type="submission" date="2016-04" db="EMBL/GenBank/DDBJ databases">
        <title>ATOL: Assembling a taxonomically balanced genome-scale reconstruction of the evolutionary history of the Enterobacteriaceae.</title>
        <authorList>
            <person name="Plunkett G.III."/>
            <person name="Neeno-Eckwall E.C."/>
            <person name="Glasner J.D."/>
            <person name="Perna N.T."/>
        </authorList>
    </citation>
    <scope>NUCLEOTIDE SEQUENCE [LARGE SCALE GENOMIC DNA]</scope>
    <source>
        <strain evidence="6 7">ATCC 51607</strain>
    </source>
</reference>
<evidence type="ECO:0000256" key="2">
    <source>
        <dbReference type="ARBA" id="ARBA00017940"/>
    </source>
</evidence>
<evidence type="ECO:0000313" key="6">
    <source>
        <dbReference type="EMBL" id="OAT15608.1"/>
    </source>
</evidence>
<keyword evidence="3" id="KW-1277">Toxin-antitoxin system</keyword>
<evidence type="ECO:0000256" key="1">
    <source>
        <dbReference type="ARBA" id="ARBA00008580"/>
    </source>
</evidence>
<dbReference type="Pfam" id="PF03693">
    <property type="entry name" value="ParD_antitoxin"/>
    <property type="match status" value="1"/>
</dbReference>
<dbReference type="NCBIfam" id="TIGR02606">
    <property type="entry name" value="antidote_CC2985"/>
    <property type="match status" value="1"/>
</dbReference>
<accession>A0A1B7HJ27</accession>
<keyword evidence="7" id="KW-1185">Reference proteome</keyword>
<dbReference type="SUPFAM" id="SSF47598">
    <property type="entry name" value="Ribbon-helix-helix"/>
    <property type="match status" value="1"/>
</dbReference>
<dbReference type="InterPro" id="IPR022789">
    <property type="entry name" value="ParD"/>
</dbReference>
<proteinExistence type="inferred from homology"/>
<dbReference type="Proteomes" id="UP000078286">
    <property type="component" value="Unassembled WGS sequence"/>
</dbReference>
<dbReference type="EMBL" id="LXEO01000051">
    <property type="protein sequence ID" value="OAT15608.1"/>
    <property type="molecule type" value="Genomic_DNA"/>
</dbReference>
<dbReference type="AlphaFoldDB" id="A0A1B7HJ27"/>
<dbReference type="InterPro" id="IPR010985">
    <property type="entry name" value="Ribbon_hlx_hlx"/>
</dbReference>
<name>A0A1B7HJ27_9ENTR</name>
<comment type="caution">
    <text evidence="6">The sequence shown here is derived from an EMBL/GenBank/DDBJ whole genome shotgun (WGS) entry which is preliminary data.</text>
</comment>
<dbReference type="Gene3D" id="6.10.10.120">
    <property type="entry name" value="Antitoxin ParD1-like"/>
    <property type="match status" value="1"/>
</dbReference>